<feature type="non-terminal residue" evidence="1">
    <location>
        <position position="1"/>
    </location>
</feature>
<keyword evidence="2" id="KW-1185">Reference proteome</keyword>
<protein>
    <submittedName>
        <fullName evidence="1">Uncharacterized protein</fullName>
    </submittedName>
</protein>
<organism evidence="1 2">
    <name type="scientific">Clohesyomyces aquaticus</name>
    <dbReference type="NCBI Taxonomy" id="1231657"/>
    <lineage>
        <taxon>Eukaryota</taxon>
        <taxon>Fungi</taxon>
        <taxon>Dikarya</taxon>
        <taxon>Ascomycota</taxon>
        <taxon>Pezizomycotina</taxon>
        <taxon>Dothideomycetes</taxon>
        <taxon>Pleosporomycetidae</taxon>
        <taxon>Pleosporales</taxon>
        <taxon>Lindgomycetaceae</taxon>
        <taxon>Clohesyomyces</taxon>
    </lineage>
</organism>
<name>A0A1Y1ZHZ2_9PLEO</name>
<accession>A0A1Y1ZHZ2</accession>
<dbReference type="EMBL" id="MCFA01000081">
    <property type="protein sequence ID" value="ORY09856.1"/>
    <property type="molecule type" value="Genomic_DNA"/>
</dbReference>
<reference evidence="1 2" key="1">
    <citation type="submission" date="2016-07" db="EMBL/GenBank/DDBJ databases">
        <title>Pervasive Adenine N6-methylation of Active Genes in Fungi.</title>
        <authorList>
            <consortium name="DOE Joint Genome Institute"/>
            <person name="Mondo S.J."/>
            <person name="Dannebaum R.O."/>
            <person name="Kuo R.C."/>
            <person name="Labutti K."/>
            <person name="Haridas S."/>
            <person name="Kuo A."/>
            <person name="Salamov A."/>
            <person name="Ahrendt S.R."/>
            <person name="Lipzen A."/>
            <person name="Sullivan W."/>
            <person name="Andreopoulos W.B."/>
            <person name="Clum A."/>
            <person name="Lindquist E."/>
            <person name="Daum C."/>
            <person name="Ramamoorthy G.K."/>
            <person name="Gryganskyi A."/>
            <person name="Culley D."/>
            <person name="Magnuson J.K."/>
            <person name="James T.Y."/>
            <person name="O'Malley M.A."/>
            <person name="Stajich J.E."/>
            <person name="Spatafora J.W."/>
            <person name="Visel A."/>
            <person name="Grigoriev I.V."/>
        </authorList>
    </citation>
    <scope>NUCLEOTIDE SEQUENCE [LARGE SCALE GENOMIC DNA]</scope>
    <source>
        <strain evidence="1 2">CBS 115471</strain>
    </source>
</reference>
<feature type="non-terminal residue" evidence="1">
    <location>
        <position position="60"/>
    </location>
</feature>
<evidence type="ECO:0000313" key="1">
    <source>
        <dbReference type="EMBL" id="ORY09856.1"/>
    </source>
</evidence>
<dbReference type="AlphaFoldDB" id="A0A1Y1ZHZ2"/>
<proteinExistence type="predicted"/>
<gene>
    <name evidence="1" type="ORF">BCR34DRAFT_656254</name>
</gene>
<dbReference type="Proteomes" id="UP000193144">
    <property type="component" value="Unassembled WGS sequence"/>
</dbReference>
<comment type="caution">
    <text evidence="1">The sequence shown here is derived from an EMBL/GenBank/DDBJ whole genome shotgun (WGS) entry which is preliminary data.</text>
</comment>
<sequence length="60" mass="7267">LEPKGYEPPYHKITGVDEEEQTYESYLVSARRLSRCWARIASWRMRCWEAEKAYRITLRS</sequence>
<evidence type="ECO:0000313" key="2">
    <source>
        <dbReference type="Proteomes" id="UP000193144"/>
    </source>
</evidence>